<feature type="transmembrane region" description="Helical" evidence="1">
    <location>
        <begin position="216"/>
        <end position="237"/>
    </location>
</feature>
<dbReference type="EMBL" id="CP106878">
    <property type="protein sequence ID" value="WAA11130.1"/>
    <property type="molecule type" value="Genomic_DNA"/>
</dbReference>
<protein>
    <recommendedName>
        <fullName evidence="4">Membrane protein YkvI</fullName>
    </recommendedName>
</protein>
<dbReference type="Proteomes" id="UP001164718">
    <property type="component" value="Chromosome"/>
</dbReference>
<name>A0A9E8RVX3_9BACI</name>
<feature type="transmembrane region" description="Helical" evidence="1">
    <location>
        <begin position="140"/>
        <end position="164"/>
    </location>
</feature>
<organism evidence="2 3">
    <name type="scientific">Fervidibacillus albus</name>
    <dbReference type="NCBI Taxonomy" id="2980026"/>
    <lineage>
        <taxon>Bacteria</taxon>
        <taxon>Bacillati</taxon>
        <taxon>Bacillota</taxon>
        <taxon>Bacilli</taxon>
        <taxon>Bacillales</taxon>
        <taxon>Bacillaceae</taxon>
        <taxon>Fervidibacillus</taxon>
    </lineage>
</organism>
<gene>
    <name evidence="2" type="ORF">OE104_07490</name>
</gene>
<keyword evidence="1" id="KW-0472">Membrane</keyword>
<feature type="transmembrane region" description="Helical" evidence="1">
    <location>
        <begin position="257"/>
        <end position="279"/>
    </location>
</feature>
<dbReference type="PANTHER" id="PTHR37814">
    <property type="entry name" value="CONSERVED MEMBRANE PROTEIN"/>
    <property type="match status" value="1"/>
</dbReference>
<dbReference type="KEGG" id="faf:OE104_07490"/>
<keyword evidence="1" id="KW-1133">Transmembrane helix</keyword>
<dbReference type="RefSeq" id="WP_275418953.1">
    <property type="nucleotide sequence ID" value="NZ_CP106878.1"/>
</dbReference>
<keyword evidence="1" id="KW-0812">Transmembrane</keyword>
<evidence type="ECO:0008006" key="4">
    <source>
        <dbReference type="Google" id="ProtNLM"/>
    </source>
</evidence>
<dbReference type="AlphaFoldDB" id="A0A9E8RVX3"/>
<reference evidence="2" key="1">
    <citation type="submission" date="2022-09" db="EMBL/GenBank/DDBJ databases">
        <title>Complete Genomes of Fervidibacillus albus and Fervidibacillus halotolerans isolated from tidal flat sediments.</title>
        <authorList>
            <person name="Kwon K.K."/>
            <person name="Yang S.-H."/>
            <person name="Park M.J."/>
            <person name="Oh H.-M."/>
        </authorList>
    </citation>
    <scope>NUCLEOTIDE SEQUENCE</scope>
    <source>
        <strain evidence="2">MEBiC13591</strain>
    </source>
</reference>
<feature type="transmembrane region" description="Helical" evidence="1">
    <location>
        <begin position="184"/>
        <end position="204"/>
    </location>
</feature>
<proteinExistence type="predicted"/>
<evidence type="ECO:0000313" key="2">
    <source>
        <dbReference type="EMBL" id="WAA11130.1"/>
    </source>
</evidence>
<feature type="transmembrane region" description="Helical" evidence="1">
    <location>
        <begin position="75"/>
        <end position="108"/>
    </location>
</feature>
<keyword evidence="3" id="KW-1185">Reference proteome</keyword>
<feature type="transmembrane region" description="Helical" evidence="1">
    <location>
        <begin position="314"/>
        <end position="336"/>
    </location>
</feature>
<evidence type="ECO:0000313" key="3">
    <source>
        <dbReference type="Proteomes" id="UP001164718"/>
    </source>
</evidence>
<dbReference type="PANTHER" id="PTHR37814:SF1">
    <property type="entry name" value="MEMBRANE PROTEIN"/>
    <property type="match status" value="1"/>
</dbReference>
<feature type="transmembrane region" description="Helical" evidence="1">
    <location>
        <begin position="35"/>
        <end position="54"/>
    </location>
</feature>
<feature type="transmembrane region" description="Helical" evidence="1">
    <location>
        <begin position="291"/>
        <end position="308"/>
    </location>
</feature>
<sequence length="337" mass="37412">MNWKKAFQLGFVYVGSVVGAGFATGREIVEFFSKFGSLGILGIAIAGLCFIYFGKKMMLLALRVRAENYYELNQYIFGPFFAPLINIVMSVMLIGVTAVMLSGAGSIFEEQLESSKFFGVLLTIILGLIVLVVGTKGLVFVNMIIVPLLILCSLLLAILSIGFPEFVVKVREVERVNWQFLSSAFAYVGFNVTLVQAVLVPAAIEIDDERIVRAGGTIGGFILMLVLLSSHVTLVQLPDVERFQIPMAVMVKQLAPSLFFLFLFMVYGEIFSSIIGNIYGLERFIGKSIAVHPFWIGFFIFLITYFISRIDYSVLLGALYPLFGYLSLIFLLLLLLK</sequence>
<evidence type="ECO:0000256" key="1">
    <source>
        <dbReference type="SAM" id="Phobius"/>
    </source>
</evidence>
<dbReference type="InterPro" id="IPR038728">
    <property type="entry name" value="YkvI-like"/>
</dbReference>
<accession>A0A9E8RVX3</accession>
<feature type="transmembrane region" description="Helical" evidence="1">
    <location>
        <begin position="114"/>
        <end position="133"/>
    </location>
</feature>